<accession>A0A285N0G2</accession>
<evidence type="ECO:0000313" key="3">
    <source>
        <dbReference type="EMBL" id="SNZ02945.1"/>
    </source>
</evidence>
<evidence type="ECO:0000256" key="2">
    <source>
        <dbReference type="SAM" id="Phobius"/>
    </source>
</evidence>
<keyword evidence="2" id="KW-0812">Transmembrane</keyword>
<keyword evidence="2" id="KW-0472">Membrane</keyword>
<keyword evidence="2" id="KW-1133">Transmembrane helix</keyword>
<reference evidence="4" key="1">
    <citation type="submission" date="2017-09" db="EMBL/GenBank/DDBJ databases">
        <authorList>
            <person name="Varghese N."/>
            <person name="Submissions S."/>
        </authorList>
    </citation>
    <scope>NUCLEOTIDE SEQUENCE [LARGE SCALE GENOMIC DNA]</scope>
    <source>
        <strain evidence="4">DSM 15103</strain>
    </source>
</reference>
<dbReference type="AlphaFoldDB" id="A0A285N0G2"/>
<protein>
    <submittedName>
        <fullName evidence="3">Uncharacterized protein</fullName>
    </submittedName>
</protein>
<dbReference type="Proteomes" id="UP000219036">
    <property type="component" value="Unassembled WGS sequence"/>
</dbReference>
<feature type="transmembrane region" description="Helical" evidence="2">
    <location>
        <begin position="39"/>
        <end position="57"/>
    </location>
</feature>
<keyword evidence="1" id="KW-0175">Coiled coil</keyword>
<feature type="transmembrane region" description="Helical" evidence="2">
    <location>
        <begin position="7"/>
        <end position="27"/>
    </location>
</feature>
<dbReference type="EMBL" id="OBEI01000001">
    <property type="protein sequence ID" value="SNZ02945.1"/>
    <property type="molecule type" value="Genomic_DNA"/>
</dbReference>
<organism evidence="3 4">
    <name type="scientific">Persephonella hydrogeniphila</name>
    <dbReference type="NCBI Taxonomy" id="198703"/>
    <lineage>
        <taxon>Bacteria</taxon>
        <taxon>Pseudomonadati</taxon>
        <taxon>Aquificota</taxon>
        <taxon>Aquificia</taxon>
        <taxon>Aquificales</taxon>
        <taxon>Hydrogenothermaceae</taxon>
        <taxon>Persephonella</taxon>
    </lineage>
</organism>
<evidence type="ECO:0000256" key="1">
    <source>
        <dbReference type="SAM" id="Coils"/>
    </source>
</evidence>
<proteinExistence type="predicted"/>
<keyword evidence="4" id="KW-1185">Reference proteome</keyword>
<sequence>MIKFVKFFGITMFFILLLLVVSMYLSILHGEGLVRPVAVIFYTAIFIGYALTLRYVWKKEVQIEIEQAKMEAELAKQEAEKHKEELERIKREFEEYRKKIEGEVT</sequence>
<name>A0A285N0G2_9AQUI</name>
<gene>
    <name evidence="3" type="ORF">SAMN06265182_0251</name>
</gene>
<evidence type="ECO:0000313" key="4">
    <source>
        <dbReference type="Proteomes" id="UP000219036"/>
    </source>
</evidence>
<feature type="coiled-coil region" evidence="1">
    <location>
        <begin position="58"/>
        <end position="103"/>
    </location>
</feature>
<dbReference type="OrthoDB" id="9862084at2"/>
<dbReference type="RefSeq" id="WP_096999450.1">
    <property type="nucleotide sequence ID" value="NZ_OBEI01000001.1"/>
</dbReference>